<feature type="compositionally biased region" description="Polar residues" evidence="1">
    <location>
        <begin position="60"/>
        <end position="71"/>
    </location>
</feature>
<evidence type="ECO:0000313" key="3">
    <source>
        <dbReference type="Proteomes" id="UP000013961"/>
    </source>
</evidence>
<protein>
    <submittedName>
        <fullName evidence="2">Uncharacterized protein</fullName>
    </submittedName>
</protein>
<name>A0AB33A531_9MYCO</name>
<dbReference type="EMBL" id="CP004374">
    <property type="protein sequence ID" value="AGM26859.1"/>
    <property type="molecule type" value="Genomic_DNA"/>
</dbReference>
<dbReference type="AlphaFoldDB" id="A0AB33A531"/>
<evidence type="ECO:0000256" key="1">
    <source>
        <dbReference type="SAM" id="MobiDB-lite"/>
    </source>
</evidence>
<accession>A0AB33A531</accession>
<dbReference type="Proteomes" id="UP000013961">
    <property type="component" value="Chromosome"/>
</dbReference>
<feature type="compositionally biased region" description="Polar residues" evidence="1">
    <location>
        <begin position="263"/>
        <end position="285"/>
    </location>
</feature>
<feature type="region of interest" description="Disordered" evidence="1">
    <location>
        <begin position="1"/>
        <end position="71"/>
    </location>
</feature>
<evidence type="ECO:0000313" key="2">
    <source>
        <dbReference type="EMBL" id="AGM26859.1"/>
    </source>
</evidence>
<proteinExistence type="predicted"/>
<feature type="compositionally biased region" description="Pro residues" evidence="1">
    <location>
        <begin position="347"/>
        <end position="360"/>
    </location>
</feature>
<feature type="compositionally biased region" description="Low complexity" evidence="1">
    <location>
        <begin position="369"/>
        <end position="394"/>
    </location>
</feature>
<feature type="compositionally biased region" description="Polar residues" evidence="1">
    <location>
        <begin position="326"/>
        <end position="335"/>
    </location>
</feature>
<reference evidence="2 3" key="1">
    <citation type="journal article" date="2013" name="Genome Announc.">
        <title>Complete Genome Sequence of Mycobacterium massiliense Clinical Strain Asan 50594, Belonging to the Type II Genotype.</title>
        <authorList>
            <person name="Kim B.J."/>
            <person name="Kim B.R."/>
            <person name="Hong S.H."/>
            <person name="Seok S.H."/>
            <person name="Kook Y.H."/>
            <person name="Kim B.J."/>
        </authorList>
    </citation>
    <scope>NUCLEOTIDE SEQUENCE [LARGE SCALE GENOMIC DNA]</scope>
    <source>
        <strain evidence="2 3">50594</strain>
    </source>
</reference>
<organism evidence="2 3">
    <name type="scientific">Mycobacteroides abscessus subsp. bolletii 50594</name>
    <dbReference type="NCBI Taxonomy" id="1303024"/>
    <lineage>
        <taxon>Bacteria</taxon>
        <taxon>Bacillati</taxon>
        <taxon>Actinomycetota</taxon>
        <taxon>Actinomycetes</taxon>
        <taxon>Mycobacteriales</taxon>
        <taxon>Mycobacteriaceae</taxon>
        <taxon>Mycobacteroides</taxon>
        <taxon>Mycobacteroides abscessus</taxon>
    </lineage>
</organism>
<gene>
    <name evidence="2" type="ORF">MASS_0257</name>
</gene>
<feature type="compositionally biased region" description="Low complexity" evidence="1">
    <location>
        <begin position="336"/>
        <end position="346"/>
    </location>
</feature>
<dbReference type="KEGG" id="mabb:MASS_0257"/>
<feature type="compositionally biased region" description="Low complexity" evidence="1">
    <location>
        <begin position="225"/>
        <end position="240"/>
    </location>
</feature>
<sequence length="653" mass="67842">MAPQPDIQRPAHDPYSLVGRSWPPESESAYHAAEANADALSITARTQAESADDAAEKTDSGMQGKTADSVSSAYKHHAAQLQQQGQSYASISGWMTDAAGAVRKAKRQISDLVSAGTQEIRDALDSELQGTPVTPSSTELTDKYRGDIATVASTLTSDLDSIGHALHGDPGSSRTPTYVRAASTTPTVEQAAVHQGITGESQALAVEPQRLPEMPRATTTHPTESPTGAGAPSTSTSSAPHPTLAHLIGGQGGTPTGAPTTGSPHASSPNTGASSTQSHQPTEQRQAPRPSDLPRIPSLPLDGLPAAAAESVATVVSAATGHQLSTAAQGTITSSTPASTGFTPGAPGTPPVTPMTPAPLTPIGGGGLTPPTVTQPAPQATPAAPPAASQQTTPPRSPVVDAAWLQRTYGLAPGIETPKPEPLSVPASFITELPEGAAHLHRLLATLRQAFETSGWSQPLAVATLRRGFETRCVYVTADSVSIHPQGVLLPRGVTPLDEMPSAPVDCHLEGSLMVTDKLKALVPRGWEVESLLSTVPTDENHQTSVQFQELVQSGELLPCKSSRGRDGVTAEEAMRVFARAAIGSGGCSDLDTESSRLRAARWVGVQPLGYLDVLSRWYLSDAAESMSQGNWGDAVYSSEKYLSVVDTKRQVA</sequence>
<feature type="region of interest" description="Disordered" evidence="1">
    <location>
        <begin position="215"/>
        <end position="302"/>
    </location>
</feature>
<feature type="region of interest" description="Disordered" evidence="1">
    <location>
        <begin position="326"/>
        <end position="397"/>
    </location>
</feature>